<gene>
    <name evidence="1" type="ORF">BDN72DRAFT_836444</name>
</gene>
<accession>A0ACD3B3R2</accession>
<evidence type="ECO:0000313" key="2">
    <source>
        <dbReference type="Proteomes" id="UP000308600"/>
    </source>
</evidence>
<reference evidence="1 2" key="1">
    <citation type="journal article" date="2019" name="Nat. Ecol. Evol.">
        <title>Megaphylogeny resolves global patterns of mushroom evolution.</title>
        <authorList>
            <person name="Varga T."/>
            <person name="Krizsan K."/>
            <person name="Foldi C."/>
            <person name="Dima B."/>
            <person name="Sanchez-Garcia M."/>
            <person name="Sanchez-Ramirez S."/>
            <person name="Szollosi G.J."/>
            <person name="Szarkandi J.G."/>
            <person name="Papp V."/>
            <person name="Albert L."/>
            <person name="Andreopoulos W."/>
            <person name="Angelini C."/>
            <person name="Antonin V."/>
            <person name="Barry K.W."/>
            <person name="Bougher N.L."/>
            <person name="Buchanan P."/>
            <person name="Buyck B."/>
            <person name="Bense V."/>
            <person name="Catcheside P."/>
            <person name="Chovatia M."/>
            <person name="Cooper J."/>
            <person name="Damon W."/>
            <person name="Desjardin D."/>
            <person name="Finy P."/>
            <person name="Geml J."/>
            <person name="Haridas S."/>
            <person name="Hughes K."/>
            <person name="Justo A."/>
            <person name="Karasinski D."/>
            <person name="Kautmanova I."/>
            <person name="Kiss B."/>
            <person name="Kocsube S."/>
            <person name="Kotiranta H."/>
            <person name="LaButti K.M."/>
            <person name="Lechner B.E."/>
            <person name="Liimatainen K."/>
            <person name="Lipzen A."/>
            <person name="Lukacs Z."/>
            <person name="Mihaltcheva S."/>
            <person name="Morgado L.N."/>
            <person name="Niskanen T."/>
            <person name="Noordeloos M.E."/>
            <person name="Ohm R.A."/>
            <person name="Ortiz-Santana B."/>
            <person name="Ovrebo C."/>
            <person name="Racz N."/>
            <person name="Riley R."/>
            <person name="Savchenko A."/>
            <person name="Shiryaev A."/>
            <person name="Soop K."/>
            <person name="Spirin V."/>
            <person name="Szebenyi C."/>
            <person name="Tomsovsky M."/>
            <person name="Tulloss R.E."/>
            <person name="Uehling J."/>
            <person name="Grigoriev I.V."/>
            <person name="Vagvolgyi C."/>
            <person name="Papp T."/>
            <person name="Martin F.M."/>
            <person name="Miettinen O."/>
            <person name="Hibbett D.S."/>
            <person name="Nagy L.G."/>
        </authorList>
    </citation>
    <scope>NUCLEOTIDE SEQUENCE [LARGE SCALE GENOMIC DNA]</scope>
    <source>
        <strain evidence="1 2">NL-1719</strain>
    </source>
</reference>
<name>A0ACD3B3R2_9AGAR</name>
<proteinExistence type="predicted"/>
<protein>
    <submittedName>
        <fullName evidence="1">Uncharacterized protein</fullName>
    </submittedName>
</protein>
<dbReference type="Proteomes" id="UP000308600">
    <property type="component" value="Unassembled WGS sequence"/>
</dbReference>
<sequence>MDNHDIERLLLLVEQLPGALPAHCGQASPIHGEKHRIDLAITKLEDVLCTLKRKSNSLALIHRLSSDILLHIFAYVQTVDKPEDWFVVDPFERHVGLTNHMVWIREITHICSRWRSLAVESPVLWTDVQLHQELESILEARIHQMKSLELHIPRVWYEQFVCRLLSQATSLLETCICRVWPTTASIHGITLPLQLLEISANSLRHLELSNCAFESRLQPIHLPRLSTLSIQAMASEHVINTLQVISLPETCNVTLDCWVQGSFWESKAKAGTPLTTIGVGLRGDGPILTVNSSDENKVSKLCITFRFWTINMLADLLGQLWTAYPLEALSLLSLRLNTDIDWSFFAHQCPNLRELYVGCDGVEQLFRLMDTGYDDGTPVDTEDTTPRFTKLNAITFMGISFSEELGRRFVECCKRRSEMGLPIRNLTFRGRCCHRWMLEELDIEGKLVCDGCESDAED</sequence>
<dbReference type="EMBL" id="ML208287">
    <property type="protein sequence ID" value="TFK72269.1"/>
    <property type="molecule type" value="Genomic_DNA"/>
</dbReference>
<evidence type="ECO:0000313" key="1">
    <source>
        <dbReference type="EMBL" id="TFK72269.1"/>
    </source>
</evidence>
<organism evidence="1 2">
    <name type="scientific">Pluteus cervinus</name>
    <dbReference type="NCBI Taxonomy" id="181527"/>
    <lineage>
        <taxon>Eukaryota</taxon>
        <taxon>Fungi</taxon>
        <taxon>Dikarya</taxon>
        <taxon>Basidiomycota</taxon>
        <taxon>Agaricomycotina</taxon>
        <taxon>Agaricomycetes</taxon>
        <taxon>Agaricomycetidae</taxon>
        <taxon>Agaricales</taxon>
        <taxon>Pluteineae</taxon>
        <taxon>Pluteaceae</taxon>
        <taxon>Pluteus</taxon>
    </lineage>
</organism>
<keyword evidence="2" id="KW-1185">Reference proteome</keyword>